<evidence type="ECO:0000259" key="1">
    <source>
        <dbReference type="Pfam" id="PF00534"/>
    </source>
</evidence>
<feature type="domain" description="Glycosyl transferase family 1" evidence="1">
    <location>
        <begin position="29"/>
        <end position="191"/>
    </location>
</feature>
<dbReference type="SUPFAM" id="SSF53448">
    <property type="entry name" value="Nucleotide-diphospho-sugar transferases"/>
    <property type="match status" value="1"/>
</dbReference>
<dbReference type="Pfam" id="PF00534">
    <property type="entry name" value="Glycos_transf_1"/>
    <property type="match status" value="1"/>
</dbReference>
<dbReference type="PANTHER" id="PTHR43685:SF2">
    <property type="entry name" value="GLYCOSYLTRANSFERASE 2-LIKE DOMAIN-CONTAINING PROTEIN"/>
    <property type="match status" value="1"/>
</dbReference>
<dbReference type="EMBL" id="SFBL01000022">
    <property type="protein sequence ID" value="TRU29281.1"/>
    <property type="molecule type" value="Genomic_DNA"/>
</dbReference>
<comment type="caution">
    <text evidence="3">The sequence shown here is derived from an EMBL/GenBank/DDBJ whole genome shotgun (WGS) entry which is preliminary data.</text>
</comment>
<keyword evidence="3" id="KW-0808">Transferase</keyword>
<evidence type="ECO:0000313" key="3">
    <source>
        <dbReference type="EMBL" id="TRU29281.1"/>
    </source>
</evidence>
<protein>
    <submittedName>
        <fullName evidence="3">Glycosyltransferase</fullName>
    </submittedName>
</protein>
<organism evidence="3 4">
    <name type="scientific">Microcystis aeruginosa Ma_SC_T_19800800_S464</name>
    <dbReference type="NCBI Taxonomy" id="2486257"/>
    <lineage>
        <taxon>Bacteria</taxon>
        <taxon>Bacillati</taxon>
        <taxon>Cyanobacteriota</taxon>
        <taxon>Cyanophyceae</taxon>
        <taxon>Oscillatoriophycideae</taxon>
        <taxon>Chroococcales</taxon>
        <taxon>Microcystaceae</taxon>
        <taxon>Microcystis</taxon>
    </lineage>
</organism>
<evidence type="ECO:0000259" key="2">
    <source>
        <dbReference type="Pfam" id="PF00535"/>
    </source>
</evidence>
<dbReference type="InterPro" id="IPR001296">
    <property type="entry name" value="Glyco_trans_1"/>
</dbReference>
<dbReference type="GO" id="GO:0016757">
    <property type="term" value="F:glycosyltransferase activity"/>
    <property type="evidence" value="ECO:0007669"/>
    <property type="project" value="InterPro"/>
</dbReference>
<dbReference type="SUPFAM" id="SSF53756">
    <property type="entry name" value="UDP-Glycosyltransferase/glycogen phosphorylase"/>
    <property type="match status" value="1"/>
</dbReference>
<accession>A0A552E4F0</accession>
<dbReference type="InterPro" id="IPR050834">
    <property type="entry name" value="Glycosyltransf_2"/>
</dbReference>
<dbReference type="Gene3D" id="3.90.550.10">
    <property type="entry name" value="Spore Coat Polysaccharide Biosynthesis Protein SpsA, Chain A"/>
    <property type="match status" value="1"/>
</dbReference>
<dbReference type="Pfam" id="PF00535">
    <property type="entry name" value="Glycos_transf_2"/>
    <property type="match status" value="1"/>
</dbReference>
<dbReference type="CDD" id="cd00761">
    <property type="entry name" value="Glyco_tranf_GTA_type"/>
    <property type="match status" value="1"/>
</dbReference>
<feature type="domain" description="Glycosyltransferase 2-like" evidence="2">
    <location>
        <begin position="237"/>
        <end position="358"/>
    </location>
</feature>
<dbReference type="InterPro" id="IPR001173">
    <property type="entry name" value="Glyco_trans_2-like"/>
</dbReference>
<dbReference type="PANTHER" id="PTHR43685">
    <property type="entry name" value="GLYCOSYLTRANSFERASE"/>
    <property type="match status" value="1"/>
</dbReference>
<reference evidence="3 4" key="1">
    <citation type="submission" date="2019-01" db="EMBL/GenBank/DDBJ databases">
        <title>Coherence of Microcystis species and biogeography revealed through population genomics.</title>
        <authorList>
            <person name="Perez-Carrascal O.M."/>
            <person name="Terrat Y."/>
            <person name="Giani A."/>
            <person name="Fortin N."/>
            <person name="Tromas N."/>
            <person name="Shapiro B.J."/>
        </authorList>
    </citation>
    <scope>NUCLEOTIDE SEQUENCE [LARGE SCALE GENOMIC DNA]</scope>
    <source>
        <strain evidence="3">Ma_SC_T_19800800_S464</strain>
    </source>
</reference>
<dbReference type="Gene3D" id="3.40.50.2000">
    <property type="entry name" value="Glycogen Phosphorylase B"/>
    <property type="match status" value="1"/>
</dbReference>
<dbReference type="AlphaFoldDB" id="A0A552E4F0"/>
<name>A0A552E4F0_MICAE</name>
<sequence length="560" mass="63268">MDEINTIGIDSNSTECLTGSDSRKAKPIEASDRKIPIVFFGRLEERKGLRTFVEALQCLDSSLQQKLKITFLGKVVPLYSAELCHLNSQQYIERELKDRVSYEIVSNLYSAQAIQYIRDLDHPIVCLTSPEENFPNTALEMGQLPVNLVVSDTGGFRETLQLVNRQSGLYWFKPKDADSLALMISKAALDYPRSPTVSSRAELERVNQDLLAKKLEHIEQAFLRAVTPDESPLPKITIAIPYYNQGKLLPDCLARIEAQTYANVEVIVVDDGSTEEYSRDLFDRYSSLLPNCQFIRLETRQGLGSVRNFAVAQSTGDYFLAIDPHVLLMPFALEKFAEAACRSGAAIVTCPRKEVGAVERLVNFPGGSLPVLLQSNVYGQGCHLFSLPLLKKFQQTESKDIRTQSWETIAAAVVIGEKIITYPYPLYEYRVTAETGNIDQPHPREQYSLRQYLAKIPPAQWSPRQIYMLLTAIQQLQNSPPVEEEAHSRIAALQFENHALHAEISKLRSQIAVLQPEIERIANEAHIAKERVNAMETSKFWKLRSRWFHIKRAVGLPTSE</sequence>
<evidence type="ECO:0000313" key="4">
    <source>
        <dbReference type="Proteomes" id="UP000319313"/>
    </source>
</evidence>
<dbReference type="InterPro" id="IPR029044">
    <property type="entry name" value="Nucleotide-diphossugar_trans"/>
</dbReference>
<proteinExistence type="predicted"/>
<dbReference type="Proteomes" id="UP000319313">
    <property type="component" value="Unassembled WGS sequence"/>
</dbReference>
<gene>
    <name evidence="3" type="ORF">EWV81_03135</name>
</gene>